<dbReference type="InterPro" id="IPR006886">
    <property type="entry name" value="RNA_pol_III_Rpc5"/>
</dbReference>
<dbReference type="AlphaFoldDB" id="A0AAV8RG24"/>
<evidence type="ECO:0000256" key="1">
    <source>
        <dbReference type="SAM" id="MobiDB-lite"/>
    </source>
</evidence>
<keyword evidence="3" id="KW-1185">Reference proteome</keyword>
<feature type="compositionally biased region" description="Low complexity" evidence="1">
    <location>
        <begin position="26"/>
        <end position="38"/>
    </location>
</feature>
<accession>A0AAV8RG24</accession>
<proteinExistence type="predicted"/>
<dbReference type="Proteomes" id="UP001222027">
    <property type="component" value="Unassembled WGS sequence"/>
</dbReference>
<dbReference type="GO" id="GO:0042797">
    <property type="term" value="P:tRNA transcription by RNA polymerase III"/>
    <property type="evidence" value="ECO:0007669"/>
    <property type="project" value="TreeGrafter"/>
</dbReference>
<evidence type="ECO:0000313" key="3">
    <source>
        <dbReference type="Proteomes" id="UP001222027"/>
    </source>
</evidence>
<gene>
    <name evidence="2" type="ORF">OPV22_010644</name>
</gene>
<feature type="region of interest" description="Disordered" evidence="1">
    <location>
        <begin position="231"/>
        <end position="268"/>
    </location>
</feature>
<dbReference type="PANTHER" id="PTHR12069:SF0">
    <property type="entry name" value="DNA-DIRECTED RNA POLYMERASE III SUBUNIT RPC5"/>
    <property type="match status" value="1"/>
</dbReference>
<feature type="region of interest" description="Disordered" evidence="1">
    <location>
        <begin position="1"/>
        <end position="86"/>
    </location>
</feature>
<evidence type="ECO:0000313" key="2">
    <source>
        <dbReference type="EMBL" id="KAJ8500092.1"/>
    </source>
</evidence>
<dbReference type="PANTHER" id="PTHR12069">
    <property type="entry name" value="DNA-DIRECTED RNA POLYMERASES III 80 KDA POLYPEPTIDE RNA POLYMERASE III SUBUNIT 5"/>
    <property type="match status" value="1"/>
</dbReference>
<comment type="caution">
    <text evidence="2">The sequence shown here is derived from an EMBL/GenBank/DDBJ whole genome shotgun (WGS) entry which is preliminary data.</text>
</comment>
<dbReference type="GO" id="GO:0005666">
    <property type="term" value="C:RNA polymerase III complex"/>
    <property type="evidence" value="ECO:0007669"/>
    <property type="project" value="TreeGrafter"/>
</dbReference>
<name>A0AAV8RG24_ENSVE</name>
<dbReference type="EMBL" id="JAQQAF010000003">
    <property type="protein sequence ID" value="KAJ8500092.1"/>
    <property type="molecule type" value="Genomic_DNA"/>
</dbReference>
<organism evidence="2 3">
    <name type="scientific">Ensete ventricosum</name>
    <name type="common">Abyssinian banana</name>
    <name type="synonym">Musa ensete</name>
    <dbReference type="NCBI Taxonomy" id="4639"/>
    <lineage>
        <taxon>Eukaryota</taxon>
        <taxon>Viridiplantae</taxon>
        <taxon>Streptophyta</taxon>
        <taxon>Embryophyta</taxon>
        <taxon>Tracheophyta</taxon>
        <taxon>Spermatophyta</taxon>
        <taxon>Magnoliopsida</taxon>
        <taxon>Liliopsida</taxon>
        <taxon>Zingiberales</taxon>
        <taxon>Musaceae</taxon>
        <taxon>Ensete</taxon>
    </lineage>
</organism>
<feature type="compositionally biased region" description="Polar residues" evidence="1">
    <location>
        <begin position="239"/>
        <end position="250"/>
    </location>
</feature>
<dbReference type="Pfam" id="PF04801">
    <property type="entry name" value="RPC5"/>
    <property type="match status" value="1"/>
</dbReference>
<feature type="compositionally biased region" description="Basic and acidic residues" evidence="1">
    <location>
        <begin position="45"/>
        <end position="57"/>
    </location>
</feature>
<reference evidence="2 3" key="1">
    <citation type="submission" date="2022-12" db="EMBL/GenBank/DDBJ databases">
        <title>Chromosome-scale assembly of the Ensete ventricosum genome.</title>
        <authorList>
            <person name="Dussert Y."/>
            <person name="Stocks J."/>
            <person name="Wendawek A."/>
            <person name="Woldeyes F."/>
            <person name="Nichols R.A."/>
            <person name="Borrell J.S."/>
        </authorList>
    </citation>
    <scope>NUCLEOTIDE SEQUENCE [LARGE SCALE GENOMIC DNA]</scope>
    <source>
        <strain evidence="3">cv. Maze</strain>
        <tissue evidence="2">Seeds</tissue>
    </source>
</reference>
<evidence type="ECO:0008006" key="4">
    <source>
        <dbReference type="Google" id="ProtNLM"/>
    </source>
</evidence>
<sequence length="683" mass="76219">MDDGDDPFASGAVDLDMALDLDHSRGPGQRPARPARFQPKIKGKIKAEPSADPELPRRPPPAPDPVKKQEAEGDPSTCSVSSAPDVDAVATEAMHVDEAEKEEEEEEDSVVREIGVFFTPAPLDEDTSLYVMQYVLRPSWRPYELNERCEEVRVKPKESKMEVDLTIDVDSENYDQDAAEPLRLQKQTLSSSIAPLVTSYAVGILRGDQLHLNPIHAVVQLRPSMAHLDTGLQKKKHNAQSAELSTTNDNPMEESSGPSSRLGKLASVGSDEKIEDDEPWISLEYHAVDSHFTERYHRKMVAEDKNQIPFMMKPSDYVNSLCPVASSDNKRTKGPSRRLLLTLPLEERLKKWLSEGSQINRFDALMHLAPDSSKEDVLKALPLYAVLVQGLWVSKSTLLYEGKVALVRDFILCLFSRNPIIHLDKLKMIKFDGLKSLMSSLAVERRAFSDWKFKEATDFSFIKKYPDIVKNQECIWSEIEKTSPGFYKNMPMSKSSLNPSSSKRVSSVKVDADAHVVKDRAVNTAVTSMSSETQEHLPKALLKIFQEKRIRSLNSVVHGLRELAISKSFRPRDDSKIKALISAAKSGASAPASELQSIVSQIAMNVHGVYVLKSTGNPAIDPLRNVVIDLFRGKEPNAKINKQEIRIAAQTRLKKDISDSEYNQVVHELCVSSRGSWILKSGD</sequence>
<protein>
    <recommendedName>
        <fullName evidence="4">DNA-directed RNA polymerase III subunit RPC5</fullName>
    </recommendedName>
</protein>